<evidence type="ECO:0000313" key="2">
    <source>
        <dbReference type="Proteomes" id="UP000193623"/>
    </source>
</evidence>
<gene>
    <name evidence="1" type="ORF">PSJ8397_02047</name>
</gene>
<name>A0A1Y5SMD2_9RHOB</name>
<keyword evidence="2" id="KW-1185">Reference proteome</keyword>
<dbReference type="Proteomes" id="UP000193623">
    <property type="component" value="Unassembled WGS sequence"/>
</dbReference>
<protein>
    <submittedName>
        <fullName evidence="1">Uncharacterized protein</fullName>
    </submittedName>
</protein>
<dbReference type="RefSeq" id="WP_085864477.1">
    <property type="nucleotide sequence ID" value="NZ_FWFT01000003.1"/>
</dbReference>
<organism evidence="1 2">
    <name type="scientific">Pseudooctadecabacter jejudonensis</name>
    <dbReference type="NCBI Taxonomy" id="1391910"/>
    <lineage>
        <taxon>Bacteria</taxon>
        <taxon>Pseudomonadati</taxon>
        <taxon>Pseudomonadota</taxon>
        <taxon>Alphaproteobacteria</taxon>
        <taxon>Rhodobacterales</taxon>
        <taxon>Paracoccaceae</taxon>
        <taxon>Pseudooctadecabacter</taxon>
    </lineage>
</organism>
<dbReference type="AlphaFoldDB" id="A0A1Y5SMD2"/>
<reference evidence="1 2" key="1">
    <citation type="submission" date="2017-03" db="EMBL/GenBank/DDBJ databases">
        <authorList>
            <person name="Afonso C.L."/>
            <person name="Miller P.J."/>
            <person name="Scott M.A."/>
            <person name="Spackman E."/>
            <person name="Goraichik I."/>
            <person name="Dimitrov K.M."/>
            <person name="Suarez D.L."/>
            <person name="Swayne D.E."/>
        </authorList>
    </citation>
    <scope>NUCLEOTIDE SEQUENCE [LARGE SCALE GENOMIC DNA]</scope>
    <source>
        <strain evidence="1 2">CECT 8397</strain>
    </source>
</reference>
<proteinExistence type="predicted"/>
<dbReference type="OrthoDB" id="9810174at2"/>
<sequence>MSADKSFYASRAHPESAGLSATLRHAGGWPALSITGSPQTVELTLVNRTPLPVTTGSATLRLQFRPGVLRDTDQIALAPESEAQWVLALEDVRPGKDVTLVMVGVSSFTLAPGAALTVRLDGISAAPEGGSRATNVDLSYSDFFHPSGTEVAGARLIHLPVLRRHAPASPPIKDIRTGAVALSGPFSAGFVGGNQVVNDGFTLNTLTLRIVNTARHSVPLAATSEVGDGATEIHLGFRAGKLGAQWGLVSERGDHVGIASVTDFRAADDHSQPHGGWQVDNHTLRRVSPGTLEPGDYVEIVIEVQTQAEPGQAQLILTYENLRHSDDGDLVLLATLGSVVDSTDGVTIARALTVEAPITGADFASQSHQAMSLTPQTFTVGGDIDAFYPVVFEDLDWMNSAFKFQIMRPYTHIDSDWHGTLMAEVSCHSSNYGHGSEFARIRVAQAGRIFLAGFANYHRRPYHVAWLRGATTYKWRSQGPGLLSPLNNLTVPGPLTITFGDHGGDSTYDVKTSPDPEFDKFYVKFEYEPG</sequence>
<accession>A0A1Y5SMD2</accession>
<dbReference type="EMBL" id="FWFT01000003">
    <property type="protein sequence ID" value="SLN40978.1"/>
    <property type="molecule type" value="Genomic_DNA"/>
</dbReference>
<evidence type="ECO:0000313" key="1">
    <source>
        <dbReference type="EMBL" id="SLN40978.1"/>
    </source>
</evidence>